<dbReference type="KEGG" id="pcy:PCYB_081040"/>
<feature type="compositionally biased region" description="Basic and acidic residues" evidence="1">
    <location>
        <begin position="29"/>
        <end position="50"/>
    </location>
</feature>
<keyword evidence="2" id="KW-0812">Transmembrane</keyword>
<protein>
    <submittedName>
        <fullName evidence="3">Uncharacterized protein</fullName>
    </submittedName>
</protein>
<organism evidence="3 4">
    <name type="scientific">Plasmodium cynomolgi (strain B)</name>
    <dbReference type="NCBI Taxonomy" id="1120755"/>
    <lineage>
        <taxon>Eukaryota</taxon>
        <taxon>Sar</taxon>
        <taxon>Alveolata</taxon>
        <taxon>Apicomplexa</taxon>
        <taxon>Aconoidasida</taxon>
        <taxon>Haemosporida</taxon>
        <taxon>Plasmodiidae</taxon>
        <taxon>Plasmodium</taxon>
        <taxon>Plasmodium (Plasmodium)</taxon>
    </lineage>
</organism>
<reference evidence="3 4" key="1">
    <citation type="journal article" date="2012" name="Nat. Genet.">
        <title>Plasmodium cynomolgi genome sequences provide insight into Plasmodium vivax and the monkey malaria clade.</title>
        <authorList>
            <person name="Tachibana S."/>
            <person name="Sullivan S.A."/>
            <person name="Kawai S."/>
            <person name="Nakamura S."/>
            <person name="Kim H.R."/>
            <person name="Goto N."/>
            <person name="Arisue N."/>
            <person name="Palacpac N.M.Q."/>
            <person name="Honma H."/>
            <person name="Yagi M."/>
            <person name="Tougan T."/>
            <person name="Katakai Y."/>
            <person name="Kaneko O."/>
            <person name="Mita T."/>
            <person name="Kita K."/>
            <person name="Yasutomi Y."/>
            <person name="Sutton P.L."/>
            <person name="Shakhbatyan R."/>
            <person name="Horii T."/>
            <person name="Yasunaga T."/>
            <person name="Barnwell J.W."/>
            <person name="Escalante A.A."/>
            <person name="Carlton J.M."/>
            <person name="Tanabe K."/>
        </authorList>
    </citation>
    <scope>NUCLEOTIDE SEQUENCE [LARGE SCALE GENOMIC DNA]</scope>
    <source>
        <strain evidence="3 4">B</strain>
    </source>
</reference>
<feature type="transmembrane region" description="Helical" evidence="2">
    <location>
        <begin position="117"/>
        <end position="139"/>
    </location>
</feature>
<keyword evidence="4" id="KW-1185">Reference proteome</keyword>
<dbReference type="VEuPathDB" id="PlasmoDB:PCYB_081040"/>
<sequence>MACIYNLKNKKKTKFLYSYNRKSKRKKEKLSSGKKSESQKYNETPPRNEESGANYNEDDIGLNTRPKRKKGFIYKTWKKIDRYFENRVYENFDYISNLQKDPSLDKKMFLKVLFKKYRMFMLMPFITKLFGLIIFIIRATKVLETIEIAKLILLVMNVLISHVLSIVSVLTLIYILVKKIQYERKLQRKKNCTCNCHSS</sequence>
<keyword evidence="2" id="KW-1133">Transmembrane helix</keyword>
<dbReference type="InterPro" id="IPR022139">
    <property type="entry name" value="Fam-L/Fam-M-like_plasmodium"/>
</dbReference>
<evidence type="ECO:0000256" key="1">
    <source>
        <dbReference type="SAM" id="MobiDB-lite"/>
    </source>
</evidence>
<dbReference type="RefSeq" id="XP_004221891.1">
    <property type="nucleotide sequence ID" value="XM_004221843.1"/>
</dbReference>
<dbReference type="AlphaFoldDB" id="K6URZ6"/>
<keyword evidence="2" id="KW-0472">Membrane</keyword>
<evidence type="ECO:0000313" key="4">
    <source>
        <dbReference type="Proteomes" id="UP000006319"/>
    </source>
</evidence>
<dbReference type="Proteomes" id="UP000006319">
    <property type="component" value="Chromosome 8"/>
</dbReference>
<feature type="region of interest" description="Disordered" evidence="1">
    <location>
        <begin position="21"/>
        <end position="62"/>
    </location>
</feature>
<dbReference type="EMBL" id="DF157100">
    <property type="protein sequence ID" value="GAB65944.1"/>
    <property type="molecule type" value="Genomic_DNA"/>
</dbReference>
<proteinExistence type="predicted"/>
<name>K6URZ6_PLACD</name>
<dbReference type="Pfam" id="PF12420">
    <property type="entry name" value="DUF3671"/>
    <property type="match status" value="1"/>
</dbReference>
<dbReference type="GeneID" id="14692292"/>
<evidence type="ECO:0000256" key="2">
    <source>
        <dbReference type="SAM" id="Phobius"/>
    </source>
</evidence>
<dbReference type="PhylomeDB" id="K6URZ6"/>
<dbReference type="OrthoDB" id="10312197at2759"/>
<accession>K6URZ6</accession>
<feature type="transmembrane region" description="Helical" evidence="2">
    <location>
        <begin position="151"/>
        <end position="177"/>
    </location>
</feature>
<evidence type="ECO:0000313" key="3">
    <source>
        <dbReference type="EMBL" id="GAB65944.1"/>
    </source>
</evidence>
<gene>
    <name evidence="3" type="ORF">PCYB_081040</name>
</gene>